<feature type="transmembrane region" description="Helical" evidence="8">
    <location>
        <begin position="53"/>
        <end position="75"/>
    </location>
</feature>
<dbReference type="InterPro" id="IPR003661">
    <property type="entry name" value="HisK_dim/P_dom"/>
</dbReference>
<accession>A0ABW2H832</accession>
<dbReference type="PANTHER" id="PTHR43711">
    <property type="entry name" value="TWO-COMPONENT HISTIDINE KINASE"/>
    <property type="match status" value="1"/>
</dbReference>
<dbReference type="Proteomes" id="UP001596507">
    <property type="component" value="Unassembled WGS sequence"/>
</dbReference>
<dbReference type="InterPro" id="IPR004358">
    <property type="entry name" value="Sig_transdc_His_kin-like_C"/>
</dbReference>
<evidence type="ECO:0000256" key="7">
    <source>
        <dbReference type="ARBA" id="ARBA00023012"/>
    </source>
</evidence>
<dbReference type="GO" id="GO:0016301">
    <property type="term" value="F:kinase activity"/>
    <property type="evidence" value="ECO:0007669"/>
    <property type="project" value="UniProtKB-KW"/>
</dbReference>
<keyword evidence="7" id="KW-0902">Two-component regulatory system</keyword>
<organism evidence="10 11">
    <name type="scientific">Microbacterium fluvii</name>
    <dbReference type="NCBI Taxonomy" id="415215"/>
    <lineage>
        <taxon>Bacteria</taxon>
        <taxon>Bacillati</taxon>
        <taxon>Actinomycetota</taxon>
        <taxon>Actinomycetes</taxon>
        <taxon>Micrococcales</taxon>
        <taxon>Microbacteriaceae</taxon>
        <taxon>Microbacterium</taxon>
    </lineage>
</organism>
<dbReference type="EC" id="2.7.13.3" evidence="3"/>
<feature type="transmembrane region" description="Helical" evidence="8">
    <location>
        <begin position="113"/>
        <end position="138"/>
    </location>
</feature>
<evidence type="ECO:0000256" key="4">
    <source>
        <dbReference type="ARBA" id="ARBA00022553"/>
    </source>
</evidence>
<comment type="catalytic activity">
    <reaction evidence="1">
        <text>ATP + protein L-histidine = ADP + protein N-phospho-L-histidine.</text>
        <dbReference type="EC" id="2.7.13.3"/>
    </reaction>
</comment>
<feature type="transmembrane region" description="Helical" evidence="8">
    <location>
        <begin position="82"/>
        <end position="101"/>
    </location>
</feature>
<evidence type="ECO:0000313" key="11">
    <source>
        <dbReference type="Proteomes" id="UP001596507"/>
    </source>
</evidence>
<evidence type="ECO:0000256" key="2">
    <source>
        <dbReference type="ARBA" id="ARBA00004236"/>
    </source>
</evidence>
<dbReference type="CDD" id="cd00082">
    <property type="entry name" value="HisKA"/>
    <property type="match status" value="1"/>
</dbReference>
<evidence type="ECO:0000259" key="9">
    <source>
        <dbReference type="PROSITE" id="PS50109"/>
    </source>
</evidence>
<feature type="transmembrane region" description="Helical" evidence="8">
    <location>
        <begin position="25"/>
        <end position="47"/>
    </location>
</feature>
<dbReference type="PANTHER" id="PTHR43711:SF1">
    <property type="entry name" value="HISTIDINE KINASE 1"/>
    <property type="match status" value="1"/>
</dbReference>
<evidence type="ECO:0000313" key="10">
    <source>
        <dbReference type="EMBL" id="MFC7267512.1"/>
    </source>
</evidence>
<dbReference type="Gene3D" id="3.30.565.10">
    <property type="entry name" value="Histidine kinase-like ATPase, C-terminal domain"/>
    <property type="match status" value="1"/>
</dbReference>
<keyword evidence="11" id="KW-1185">Reference proteome</keyword>
<dbReference type="PROSITE" id="PS50109">
    <property type="entry name" value="HIS_KIN"/>
    <property type="match status" value="1"/>
</dbReference>
<gene>
    <name evidence="10" type="ORF">ACFQRL_00920</name>
</gene>
<keyword evidence="8" id="KW-1133">Transmembrane helix</keyword>
<dbReference type="SUPFAM" id="SSF55874">
    <property type="entry name" value="ATPase domain of HSP90 chaperone/DNA topoisomerase II/histidine kinase"/>
    <property type="match status" value="1"/>
</dbReference>
<evidence type="ECO:0000256" key="3">
    <source>
        <dbReference type="ARBA" id="ARBA00012438"/>
    </source>
</evidence>
<protein>
    <recommendedName>
        <fullName evidence="3">histidine kinase</fullName>
        <ecNumber evidence="3">2.7.13.3</ecNumber>
    </recommendedName>
</protein>
<dbReference type="InterPro" id="IPR036097">
    <property type="entry name" value="HisK_dim/P_sf"/>
</dbReference>
<keyword evidence="6 10" id="KW-0418">Kinase</keyword>
<evidence type="ECO:0000256" key="8">
    <source>
        <dbReference type="SAM" id="Phobius"/>
    </source>
</evidence>
<feature type="transmembrane region" description="Helical" evidence="8">
    <location>
        <begin position="150"/>
        <end position="171"/>
    </location>
</feature>
<dbReference type="RefSeq" id="WP_262872449.1">
    <property type="nucleotide sequence ID" value="NZ_BAABKW010000011.1"/>
</dbReference>
<comment type="caution">
    <text evidence="10">The sequence shown here is derived from an EMBL/GenBank/DDBJ whole genome shotgun (WGS) entry which is preliminary data.</text>
</comment>
<dbReference type="SMART" id="SM00387">
    <property type="entry name" value="HATPase_c"/>
    <property type="match status" value="1"/>
</dbReference>
<dbReference type="InterPro" id="IPR003594">
    <property type="entry name" value="HATPase_dom"/>
</dbReference>
<dbReference type="Gene3D" id="1.10.287.130">
    <property type="match status" value="1"/>
</dbReference>
<dbReference type="InterPro" id="IPR005467">
    <property type="entry name" value="His_kinase_dom"/>
</dbReference>
<keyword evidence="8" id="KW-0812">Transmembrane</keyword>
<keyword evidence="5" id="KW-0808">Transferase</keyword>
<dbReference type="PRINTS" id="PR00344">
    <property type="entry name" value="BCTRLSENSOR"/>
</dbReference>
<dbReference type="InterPro" id="IPR036890">
    <property type="entry name" value="HATPase_C_sf"/>
</dbReference>
<feature type="domain" description="Histidine kinase" evidence="9">
    <location>
        <begin position="329"/>
        <end position="541"/>
    </location>
</feature>
<dbReference type="SMART" id="SM00388">
    <property type="entry name" value="HisKA"/>
    <property type="match status" value="1"/>
</dbReference>
<evidence type="ECO:0000256" key="1">
    <source>
        <dbReference type="ARBA" id="ARBA00000085"/>
    </source>
</evidence>
<dbReference type="SUPFAM" id="SSF55785">
    <property type="entry name" value="PYP-like sensor domain (PAS domain)"/>
    <property type="match status" value="1"/>
</dbReference>
<dbReference type="CDD" id="cd00075">
    <property type="entry name" value="HATPase"/>
    <property type="match status" value="1"/>
</dbReference>
<dbReference type="Gene3D" id="3.30.450.20">
    <property type="entry name" value="PAS domain"/>
    <property type="match status" value="1"/>
</dbReference>
<evidence type="ECO:0000256" key="6">
    <source>
        <dbReference type="ARBA" id="ARBA00022777"/>
    </source>
</evidence>
<dbReference type="InterPro" id="IPR035965">
    <property type="entry name" value="PAS-like_dom_sf"/>
</dbReference>
<dbReference type="Pfam" id="PF00512">
    <property type="entry name" value="HisKA"/>
    <property type="match status" value="1"/>
</dbReference>
<dbReference type="Pfam" id="PF02518">
    <property type="entry name" value="HATPase_c"/>
    <property type="match status" value="1"/>
</dbReference>
<keyword evidence="8" id="KW-0472">Membrane</keyword>
<dbReference type="InterPro" id="IPR050736">
    <property type="entry name" value="Sensor_HK_Regulatory"/>
</dbReference>
<comment type="subcellular location">
    <subcellularLocation>
        <location evidence="2">Cell membrane</location>
    </subcellularLocation>
</comment>
<name>A0ABW2H832_9MICO</name>
<evidence type="ECO:0000256" key="5">
    <source>
        <dbReference type="ARBA" id="ARBA00022679"/>
    </source>
</evidence>
<reference evidence="11" key="1">
    <citation type="journal article" date="2019" name="Int. J. Syst. Evol. Microbiol.">
        <title>The Global Catalogue of Microorganisms (GCM) 10K type strain sequencing project: providing services to taxonomists for standard genome sequencing and annotation.</title>
        <authorList>
            <consortium name="The Broad Institute Genomics Platform"/>
            <consortium name="The Broad Institute Genome Sequencing Center for Infectious Disease"/>
            <person name="Wu L."/>
            <person name="Ma J."/>
        </authorList>
    </citation>
    <scope>NUCLEOTIDE SEQUENCE [LARGE SCALE GENOMIC DNA]</scope>
    <source>
        <strain evidence="11">CGMCC 1.15772</strain>
    </source>
</reference>
<sequence length="547" mass="58958">MGVGTGTQATPADTRRWGDGRSRSIWQWQLILAVSVVALVVSVALLVPSVLQLPQFIAGAVAIVAITCAVLATPWHRASKRTVVFVPLLDIVAIGMLASGTEGRMSSLWVFPIAWIATYYSLPWLIGGLSVVAAVLVVDTLAAGLTPIYMLRMIVVLLCLGFLGVTIHIGARRTRAFSGLLRRQFTQLSRAFRRVELQDQRSMILFNSLDTGLARVDRRGSIRGANDAYRRLYSIDDVAQPHPTGAVEYGAYRGSALPAGETTMARAVRGEVFETRVWLFDTDGHWHALDVATRAVAAGLGEGETTLLTVRDVTAALDAERDRKTMTSIVSHELRNPLTAIVGHVDLLLDRDDLPADVVDKLTVVENAGQRMQQLIASALETDKQVAPVDEAVDFRRVITASVDAFLPAAEAAQVTLEADLGRDLLVGGDAFRLRQVVDNLVGNAVKYTPRGGHVSVDAQHVGDKVRILIDDSGIGISRDDLPHVFDRYFRAKTARDSGISGTGLGMAIAREIVEQHGGRLEIDSTLGQGTTATVLLPARSEGTPTA</sequence>
<proteinExistence type="predicted"/>
<dbReference type="EMBL" id="JBHTBE010000001">
    <property type="protein sequence ID" value="MFC7267512.1"/>
    <property type="molecule type" value="Genomic_DNA"/>
</dbReference>
<dbReference type="SUPFAM" id="SSF47384">
    <property type="entry name" value="Homodimeric domain of signal transducing histidine kinase"/>
    <property type="match status" value="1"/>
</dbReference>
<keyword evidence="4" id="KW-0597">Phosphoprotein</keyword>